<comment type="catalytic activity">
    <reaction evidence="10">
        <text>oxaloacetate + H(+) = pyruvate + CO2</text>
        <dbReference type="Rhea" id="RHEA:15641"/>
        <dbReference type="ChEBI" id="CHEBI:15361"/>
        <dbReference type="ChEBI" id="CHEBI:15378"/>
        <dbReference type="ChEBI" id="CHEBI:16452"/>
        <dbReference type="ChEBI" id="CHEBI:16526"/>
        <dbReference type="EC" id="4.1.1.112"/>
    </reaction>
</comment>
<feature type="non-terminal residue" evidence="11">
    <location>
        <position position="1"/>
    </location>
</feature>
<comment type="similarity">
    <text evidence="2">Belongs to the class II aldolase/RraA-like family.</text>
</comment>
<accession>A0A382UXI9</accession>
<dbReference type="GO" id="GO:0008428">
    <property type="term" value="F:ribonuclease inhibitor activity"/>
    <property type="evidence" value="ECO:0007669"/>
    <property type="project" value="InterPro"/>
</dbReference>
<dbReference type="InterPro" id="IPR036704">
    <property type="entry name" value="RraA/RraA-like_sf"/>
</dbReference>
<dbReference type="GO" id="GO:0047443">
    <property type="term" value="F:4-hydroxy-4-methyl-2-oxoglutarate aldolase activity"/>
    <property type="evidence" value="ECO:0007669"/>
    <property type="project" value="UniProtKB-EC"/>
</dbReference>
<dbReference type="NCBIfam" id="NF006875">
    <property type="entry name" value="PRK09372.1"/>
    <property type="match status" value="1"/>
</dbReference>
<dbReference type="GO" id="GO:0008948">
    <property type="term" value="F:oxaloacetate decarboxylase activity"/>
    <property type="evidence" value="ECO:0007669"/>
    <property type="project" value="UniProtKB-EC"/>
</dbReference>
<keyword evidence="6" id="KW-0479">Metal-binding</keyword>
<dbReference type="Pfam" id="PF03737">
    <property type="entry name" value="RraA-like"/>
    <property type="match status" value="1"/>
</dbReference>
<dbReference type="GO" id="GO:0046872">
    <property type="term" value="F:metal ion binding"/>
    <property type="evidence" value="ECO:0007669"/>
    <property type="project" value="UniProtKB-KW"/>
</dbReference>
<dbReference type="EC" id="4.1.1.112" evidence="5"/>
<proteinExistence type="inferred from homology"/>
<evidence type="ECO:0000256" key="9">
    <source>
        <dbReference type="ARBA" id="ARBA00032305"/>
    </source>
</evidence>
<dbReference type="PANTHER" id="PTHR33254:SF4">
    <property type="entry name" value="4-HYDROXY-4-METHYL-2-OXOGLUTARATE ALDOLASE 3-RELATED"/>
    <property type="match status" value="1"/>
</dbReference>
<dbReference type="CDD" id="cd16841">
    <property type="entry name" value="RraA_family"/>
    <property type="match status" value="1"/>
</dbReference>
<dbReference type="EC" id="4.1.3.17" evidence="4"/>
<dbReference type="EMBL" id="UINC01147587">
    <property type="protein sequence ID" value="SVD38993.1"/>
    <property type="molecule type" value="Genomic_DNA"/>
</dbReference>
<protein>
    <recommendedName>
        <fullName evidence="9">Oxaloacetate decarboxylase</fullName>
        <ecNumber evidence="5">4.1.1.112</ecNumber>
        <ecNumber evidence="4">4.1.3.17</ecNumber>
    </recommendedName>
</protein>
<keyword evidence="7" id="KW-0456">Lyase</keyword>
<comment type="subunit">
    <text evidence="3">Homotrimer.</text>
</comment>
<dbReference type="GO" id="GO:0051252">
    <property type="term" value="P:regulation of RNA metabolic process"/>
    <property type="evidence" value="ECO:0007669"/>
    <property type="project" value="InterPro"/>
</dbReference>
<dbReference type="AlphaFoldDB" id="A0A382UXI9"/>
<evidence type="ECO:0000256" key="4">
    <source>
        <dbReference type="ARBA" id="ARBA00012213"/>
    </source>
</evidence>
<dbReference type="InterPro" id="IPR010203">
    <property type="entry name" value="RraA"/>
</dbReference>
<evidence type="ECO:0000256" key="2">
    <source>
        <dbReference type="ARBA" id="ARBA00008621"/>
    </source>
</evidence>
<comment type="function">
    <text evidence="8">Catalyzes the aldol cleavage of 4-hydroxy-4-methyl-2-oxoglutarate (HMG) into 2 molecules of pyruvate. Also contains a secondary oxaloacetate (OAA) decarboxylase activity due to the common pyruvate enolate transition state formed following C-C bond cleavage in the retro-aldol and decarboxylation reactions.</text>
</comment>
<evidence type="ECO:0000256" key="1">
    <source>
        <dbReference type="ARBA" id="ARBA00001342"/>
    </source>
</evidence>
<evidence type="ECO:0000256" key="8">
    <source>
        <dbReference type="ARBA" id="ARBA00025046"/>
    </source>
</evidence>
<dbReference type="NCBIfam" id="TIGR01935">
    <property type="entry name" value="NOT-MenG"/>
    <property type="match status" value="1"/>
</dbReference>
<evidence type="ECO:0000313" key="11">
    <source>
        <dbReference type="EMBL" id="SVD38993.1"/>
    </source>
</evidence>
<dbReference type="PANTHER" id="PTHR33254">
    <property type="entry name" value="4-HYDROXY-4-METHYL-2-OXOGLUTARATE ALDOLASE 3-RELATED"/>
    <property type="match status" value="1"/>
</dbReference>
<dbReference type="SUPFAM" id="SSF89562">
    <property type="entry name" value="RraA-like"/>
    <property type="match status" value="1"/>
</dbReference>
<comment type="catalytic activity">
    <reaction evidence="1">
        <text>4-hydroxy-4-methyl-2-oxoglutarate = 2 pyruvate</text>
        <dbReference type="Rhea" id="RHEA:22748"/>
        <dbReference type="ChEBI" id="CHEBI:15361"/>
        <dbReference type="ChEBI" id="CHEBI:58276"/>
        <dbReference type="EC" id="4.1.3.17"/>
    </reaction>
</comment>
<evidence type="ECO:0000256" key="5">
    <source>
        <dbReference type="ARBA" id="ARBA00012947"/>
    </source>
</evidence>
<dbReference type="InterPro" id="IPR005493">
    <property type="entry name" value="RraA/RraA-like"/>
</dbReference>
<reference evidence="11" key="1">
    <citation type="submission" date="2018-05" db="EMBL/GenBank/DDBJ databases">
        <authorList>
            <person name="Lanie J.A."/>
            <person name="Ng W.-L."/>
            <person name="Kazmierczak K.M."/>
            <person name="Andrzejewski T.M."/>
            <person name="Davidsen T.M."/>
            <person name="Wayne K.J."/>
            <person name="Tettelin H."/>
            <person name="Glass J.I."/>
            <person name="Rusch D."/>
            <person name="Podicherti R."/>
            <person name="Tsui H.-C.T."/>
            <person name="Winkler M.E."/>
        </authorList>
    </citation>
    <scope>NUCLEOTIDE SEQUENCE</scope>
</reference>
<name>A0A382UXI9_9ZZZZ</name>
<evidence type="ECO:0000256" key="6">
    <source>
        <dbReference type="ARBA" id="ARBA00022723"/>
    </source>
</evidence>
<evidence type="ECO:0000256" key="3">
    <source>
        <dbReference type="ARBA" id="ARBA00011233"/>
    </source>
</evidence>
<evidence type="ECO:0000256" key="7">
    <source>
        <dbReference type="ARBA" id="ARBA00023239"/>
    </source>
</evidence>
<gene>
    <name evidence="11" type="ORF">METZ01_LOCUS391847</name>
</gene>
<organism evidence="11">
    <name type="scientific">marine metagenome</name>
    <dbReference type="NCBI Taxonomy" id="408172"/>
    <lineage>
        <taxon>unclassified sequences</taxon>
        <taxon>metagenomes</taxon>
        <taxon>ecological metagenomes</taxon>
    </lineage>
</organism>
<evidence type="ECO:0000256" key="10">
    <source>
        <dbReference type="ARBA" id="ARBA00047973"/>
    </source>
</evidence>
<sequence>ITPMVPRKGCVKSMEKTMNKATSDVSDKLHPNVQYLEPVYKSYGAKTSFSGRIVTVKCYEDNSLVETALRTNGKDSVLVIDAGGSMNCAMLGDKRATDAINNEWEGILVHGLIRDSATINRMEIGVRALGVCPLKSVKKGAGDSNLTVNFSGVTFTPGEYLYADEDGVIVVKEKVFL</sequence>
<dbReference type="Gene3D" id="3.50.30.40">
    <property type="entry name" value="Ribonuclease E inhibitor RraA/RraA-like"/>
    <property type="match status" value="1"/>
</dbReference>